<feature type="domain" description="C2H2-type" evidence="6">
    <location>
        <begin position="438"/>
        <end position="465"/>
    </location>
</feature>
<dbReference type="Pfam" id="PF00096">
    <property type="entry name" value="zf-C2H2"/>
    <property type="match status" value="2"/>
</dbReference>
<dbReference type="GO" id="GO:0005634">
    <property type="term" value="C:nucleus"/>
    <property type="evidence" value="ECO:0007669"/>
    <property type="project" value="TreeGrafter"/>
</dbReference>
<keyword evidence="4" id="KW-0862">Zinc</keyword>
<dbReference type="GO" id="GO:0000981">
    <property type="term" value="F:DNA-binding transcription factor activity, RNA polymerase II-specific"/>
    <property type="evidence" value="ECO:0007669"/>
    <property type="project" value="TreeGrafter"/>
</dbReference>
<feature type="domain" description="C2H2-type" evidence="6">
    <location>
        <begin position="466"/>
        <end position="489"/>
    </location>
</feature>
<name>A0A821PZS9_9NEOP</name>
<feature type="domain" description="C2H2-type" evidence="6">
    <location>
        <begin position="82"/>
        <end position="105"/>
    </location>
</feature>
<evidence type="ECO:0000256" key="3">
    <source>
        <dbReference type="ARBA" id="ARBA00022771"/>
    </source>
</evidence>
<keyword evidence="3 5" id="KW-0863">Zinc-finger</keyword>
<evidence type="ECO:0000256" key="5">
    <source>
        <dbReference type="PROSITE-ProRule" id="PRU00042"/>
    </source>
</evidence>
<dbReference type="SUPFAM" id="SSF57667">
    <property type="entry name" value="beta-beta-alpha zinc fingers"/>
    <property type="match status" value="6"/>
</dbReference>
<dbReference type="EMBL" id="CAJOBZ010000008">
    <property type="protein sequence ID" value="CAF4817255.1"/>
    <property type="molecule type" value="Genomic_DNA"/>
</dbReference>
<evidence type="ECO:0000256" key="1">
    <source>
        <dbReference type="ARBA" id="ARBA00022723"/>
    </source>
</evidence>
<dbReference type="InterPro" id="IPR013087">
    <property type="entry name" value="Znf_C2H2_type"/>
</dbReference>
<dbReference type="GO" id="GO:0043565">
    <property type="term" value="F:sequence-specific DNA binding"/>
    <property type="evidence" value="ECO:0007669"/>
    <property type="project" value="TreeGrafter"/>
</dbReference>
<evidence type="ECO:0000259" key="6">
    <source>
        <dbReference type="PROSITE" id="PS50157"/>
    </source>
</evidence>
<dbReference type="InterPro" id="IPR036236">
    <property type="entry name" value="Znf_C2H2_sf"/>
</dbReference>
<reference evidence="7" key="1">
    <citation type="submission" date="2021-02" db="EMBL/GenBank/DDBJ databases">
        <authorList>
            <person name="Steward A R."/>
        </authorList>
    </citation>
    <scope>NUCLEOTIDE SEQUENCE</scope>
</reference>
<protein>
    <recommendedName>
        <fullName evidence="6">C2H2-type domain-containing protein</fullName>
    </recommendedName>
</protein>
<evidence type="ECO:0000313" key="8">
    <source>
        <dbReference type="Proteomes" id="UP000663880"/>
    </source>
</evidence>
<proteinExistence type="predicted"/>
<dbReference type="PANTHER" id="PTHR24408">
    <property type="entry name" value="ZINC FINGER PROTEIN"/>
    <property type="match status" value="1"/>
</dbReference>
<evidence type="ECO:0000313" key="7">
    <source>
        <dbReference type="EMBL" id="CAF4817255.1"/>
    </source>
</evidence>
<accession>A0A821PZS9</accession>
<feature type="domain" description="C2H2-type" evidence="6">
    <location>
        <begin position="410"/>
        <end position="437"/>
    </location>
</feature>
<dbReference type="Proteomes" id="UP000663880">
    <property type="component" value="Unassembled WGS sequence"/>
</dbReference>
<dbReference type="Gene3D" id="3.30.160.60">
    <property type="entry name" value="Classic Zinc Finger"/>
    <property type="match status" value="8"/>
</dbReference>
<dbReference type="SMART" id="SM00355">
    <property type="entry name" value="ZnF_C2H2"/>
    <property type="match status" value="16"/>
</dbReference>
<gene>
    <name evidence="7" type="ORF">PMACD_LOCUS4392</name>
</gene>
<feature type="domain" description="C2H2-type" evidence="6">
    <location>
        <begin position="265"/>
        <end position="296"/>
    </location>
</feature>
<feature type="domain" description="C2H2-type" evidence="6">
    <location>
        <begin position="237"/>
        <end position="264"/>
    </location>
</feature>
<sequence length="691" mass="80461">MTSREALQILQKPLTTVEKVGGISCNLCKKIFKNKADFDTHYTNHTGNKEVLYQCVVCSKEFERYSAFRGHCYTNHVIKNRYVCTQCDKFFSKQYNLQQHIELVHGPQCKACMQKFPSKKELHLHQIVYHNESMADNSCQVCQKEILTVEACKQHIDLHLSQVYTCPICQETILHKNMSADHLKKHFWKNDFDENNYEGIINQLTAIACGLCSIICPNREEFDAHFFCDHAGKDVFYSCILCGKQFFKHSAFHTHVNRHYTDGQFLCDTCDKTFPNLSELVWHVCECSQDYKKHKPYICFHCGNRYLLEHSLLKHITDSHNGFDLRCREPGCEQIFDKRRDLLLHSRHHDDRVQSWCRICGQDFASLPSCARHLEVHKKYLFACPLCSKSYAERSYLLKHIPTHFRAVLHVCKICGKIYDAKRRLLEHQKTHHEVKVHSCSRCPKTFAKKSHLLQHLNIHNKERDFLCVVCEKRFSCSPNLSKHQNRVHCVNSNRLVIRDARDDAETDPKIENSKTDTSQNKDWYVYLNGEMETNVIDEAVIEKESRLFESQDRAKTEIERMEVVREVFGHQNEDANDFKVIFKEKCFGIASSSLSDIGNFTTDSVPLEYGPEIVSPGVDDYILPHIDPLLTILTDAIPDRPDPAPTQHIPDENEFSLAESWAPPLIAKIYSHYYDEYEEHNRLSAKTDIF</sequence>
<dbReference type="AlphaFoldDB" id="A0A821PZS9"/>
<feature type="domain" description="C2H2-type" evidence="6">
    <location>
        <begin position="23"/>
        <end position="50"/>
    </location>
</feature>
<comment type="caution">
    <text evidence="7">The sequence shown here is derived from an EMBL/GenBank/DDBJ whole genome shotgun (WGS) entry which is preliminary data.</text>
</comment>
<organism evidence="7 8">
    <name type="scientific">Pieris macdunnoughi</name>
    <dbReference type="NCBI Taxonomy" id="345717"/>
    <lineage>
        <taxon>Eukaryota</taxon>
        <taxon>Metazoa</taxon>
        <taxon>Ecdysozoa</taxon>
        <taxon>Arthropoda</taxon>
        <taxon>Hexapoda</taxon>
        <taxon>Insecta</taxon>
        <taxon>Pterygota</taxon>
        <taxon>Neoptera</taxon>
        <taxon>Endopterygota</taxon>
        <taxon>Lepidoptera</taxon>
        <taxon>Glossata</taxon>
        <taxon>Ditrysia</taxon>
        <taxon>Papilionoidea</taxon>
        <taxon>Pieridae</taxon>
        <taxon>Pierinae</taxon>
        <taxon>Pieris</taxon>
    </lineage>
</organism>
<keyword evidence="1" id="KW-0479">Metal-binding</keyword>
<keyword evidence="8" id="KW-1185">Reference proteome</keyword>
<feature type="domain" description="C2H2-type" evidence="6">
    <location>
        <begin position="297"/>
        <end position="322"/>
    </location>
</feature>
<dbReference type="PROSITE" id="PS00028">
    <property type="entry name" value="ZINC_FINGER_C2H2_1"/>
    <property type="match status" value="11"/>
</dbReference>
<evidence type="ECO:0000256" key="4">
    <source>
        <dbReference type="ARBA" id="ARBA00022833"/>
    </source>
</evidence>
<feature type="domain" description="C2H2-type" evidence="6">
    <location>
        <begin position="382"/>
        <end position="404"/>
    </location>
</feature>
<evidence type="ECO:0000256" key="2">
    <source>
        <dbReference type="ARBA" id="ARBA00022737"/>
    </source>
</evidence>
<dbReference type="OrthoDB" id="6077919at2759"/>
<feature type="domain" description="C2H2-type" evidence="6">
    <location>
        <begin position="53"/>
        <end position="81"/>
    </location>
</feature>
<dbReference type="GO" id="GO:0008270">
    <property type="term" value="F:zinc ion binding"/>
    <property type="evidence" value="ECO:0007669"/>
    <property type="project" value="UniProtKB-KW"/>
</dbReference>
<dbReference type="PANTHER" id="PTHR24408:SF58">
    <property type="entry name" value="TRANSCRIPTION FACTOR (TFIIIA), PUTATIVE (AFU_ORTHOLOGUE AFUA_1G05150)-RELATED"/>
    <property type="match status" value="1"/>
</dbReference>
<dbReference type="PROSITE" id="PS50157">
    <property type="entry name" value="ZINC_FINGER_C2H2_2"/>
    <property type="match status" value="10"/>
</dbReference>
<keyword evidence="2" id="KW-0677">Repeat</keyword>